<dbReference type="EMBL" id="PDUD01000042">
    <property type="protein sequence ID" value="PHN02318.1"/>
    <property type="molecule type" value="Genomic_DNA"/>
</dbReference>
<protein>
    <submittedName>
        <fullName evidence="2">Uncharacterized protein</fullName>
    </submittedName>
</protein>
<feature type="transmembrane region" description="Helical" evidence="1">
    <location>
        <begin position="55"/>
        <end position="74"/>
    </location>
</feature>
<accession>A0A2D0N1Q9</accession>
<evidence type="ECO:0000256" key="1">
    <source>
        <dbReference type="SAM" id="Phobius"/>
    </source>
</evidence>
<dbReference type="Proteomes" id="UP000223913">
    <property type="component" value="Unassembled WGS sequence"/>
</dbReference>
<dbReference type="AlphaFoldDB" id="A0A2D0N1Q9"/>
<keyword evidence="3" id="KW-1185">Reference proteome</keyword>
<evidence type="ECO:0000313" key="2">
    <source>
        <dbReference type="EMBL" id="PHN02318.1"/>
    </source>
</evidence>
<comment type="caution">
    <text evidence="2">The sequence shown here is derived from an EMBL/GenBank/DDBJ whole genome shotgun (WGS) entry which is preliminary data.</text>
</comment>
<gene>
    <name evidence="2" type="ORF">CRP01_33010</name>
</gene>
<feature type="transmembrane region" description="Helical" evidence="1">
    <location>
        <begin position="94"/>
        <end position="116"/>
    </location>
</feature>
<sequence length="127" mass="14748">MRFRYLNEFIFEIHFFFENIRGNEPYSSTLFFTSYLFFDLIASVLLILKPAIFSTLTGCFSVLIAALILARIVLNGKLDSEDYLHWQETGQASRSRLILIWAISLVAMAIFILTVISKQELLMEMHE</sequence>
<feature type="transmembrane region" description="Helical" evidence="1">
    <location>
        <begin position="26"/>
        <end position="48"/>
    </location>
</feature>
<proteinExistence type="predicted"/>
<name>A0A2D0N1Q9_FLAN2</name>
<keyword evidence="1" id="KW-1133">Transmembrane helix</keyword>
<organism evidence="2 3">
    <name type="scientific">Flavilitoribacter nigricans (strain ATCC 23147 / DSM 23189 / NBRC 102662 / NCIMB 1420 / SS-2)</name>
    <name type="common">Lewinella nigricans</name>
    <dbReference type="NCBI Taxonomy" id="1122177"/>
    <lineage>
        <taxon>Bacteria</taxon>
        <taxon>Pseudomonadati</taxon>
        <taxon>Bacteroidota</taxon>
        <taxon>Saprospiria</taxon>
        <taxon>Saprospirales</taxon>
        <taxon>Lewinellaceae</taxon>
        <taxon>Flavilitoribacter</taxon>
    </lineage>
</organism>
<reference evidence="2 3" key="1">
    <citation type="submission" date="2017-10" db="EMBL/GenBank/DDBJ databases">
        <title>The draft genome sequence of Lewinella nigricans NBRC 102662.</title>
        <authorList>
            <person name="Wang K."/>
        </authorList>
    </citation>
    <scope>NUCLEOTIDE SEQUENCE [LARGE SCALE GENOMIC DNA]</scope>
    <source>
        <strain evidence="2 3">NBRC 102662</strain>
    </source>
</reference>
<evidence type="ECO:0000313" key="3">
    <source>
        <dbReference type="Proteomes" id="UP000223913"/>
    </source>
</evidence>
<dbReference type="RefSeq" id="WP_099154346.1">
    <property type="nucleotide sequence ID" value="NZ_PDUD01000042.1"/>
</dbReference>
<keyword evidence="1" id="KW-0812">Transmembrane</keyword>
<keyword evidence="1" id="KW-0472">Membrane</keyword>